<name>A0ABT0G840_9ACTN</name>
<dbReference type="Proteomes" id="UP001317259">
    <property type="component" value="Unassembled WGS sequence"/>
</dbReference>
<dbReference type="Pfam" id="PF06224">
    <property type="entry name" value="AlkZ-like"/>
    <property type="match status" value="1"/>
</dbReference>
<reference evidence="1 2" key="1">
    <citation type="submission" date="2022-04" db="EMBL/GenBank/DDBJ databases">
        <title>Genome draft of Actinomadura sp. ATCC 31491.</title>
        <authorList>
            <person name="Shi X."/>
            <person name="Du Y."/>
        </authorList>
    </citation>
    <scope>NUCLEOTIDE SEQUENCE [LARGE SCALE GENOMIC DNA]</scope>
    <source>
        <strain evidence="1 2">ATCC 31491</strain>
    </source>
</reference>
<dbReference type="PANTHER" id="PTHR38479:SF2">
    <property type="entry name" value="WINGED HELIX DNA-BINDING DOMAIN-CONTAINING PROTEIN"/>
    <property type="match status" value="1"/>
</dbReference>
<organism evidence="1 2">
    <name type="scientific">Actinomadura luzonensis</name>
    <dbReference type="NCBI Taxonomy" id="2805427"/>
    <lineage>
        <taxon>Bacteria</taxon>
        <taxon>Bacillati</taxon>
        <taxon>Actinomycetota</taxon>
        <taxon>Actinomycetes</taxon>
        <taxon>Streptosporangiales</taxon>
        <taxon>Thermomonosporaceae</taxon>
        <taxon>Actinomadura</taxon>
    </lineage>
</organism>
<protein>
    <submittedName>
        <fullName evidence="1">Winged helix DNA-binding domain-containing protein</fullName>
    </submittedName>
</protein>
<dbReference type="EMBL" id="JAKRKC020000002">
    <property type="protein sequence ID" value="MCK2220765.1"/>
    <property type="molecule type" value="Genomic_DNA"/>
</dbReference>
<evidence type="ECO:0000313" key="2">
    <source>
        <dbReference type="Proteomes" id="UP001317259"/>
    </source>
</evidence>
<accession>A0ABT0G840</accession>
<dbReference type="PANTHER" id="PTHR38479">
    <property type="entry name" value="LMO0824 PROTEIN"/>
    <property type="match status" value="1"/>
</dbReference>
<gene>
    <name evidence="1" type="ORF">MF672_044215</name>
</gene>
<dbReference type="GO" id="GO:0003677">
    <property type="term" value="F:DNA binding"/>
    <property type="evidence" value="ECO:0007669"/>
    <property type="project" value="UniProtKB-KW"/>
</dbReference>
<keyword evidence="1" id="KW-0238">DNA-binding</keyword>
<keyword evidence="2" id="KW-1185">Reference proteome</keyword>
<dbReference type="RefSeq" id="WP_242381478.1">
    <property type="nucleotide sequence ID" value="NZ_JAKRKC020000002.1"/>
</dbReference>
<evidence type="ECO:0000313" key="1">
    <source>
        <dbReference type="EMBL" id="MCK2220765.1"/>
    </source>
</evidence>
<proteinExistence type="predicted"/>
<sequence>MRITARQRRARLGVRHRLTVKAATPEEAAASVVALHGTDPPTVFLSAGARLAAPGPGPVERALYDDRTLVRMTGMRRTVFVVPAGLVPVVHWSTMAPVARRERRSLLKTFAEGGWDETRVAAAEEAVLRALAEAGEADAAELGALVPELREQVKVAAGKPYEAMVSLGSRLLPLMAMDGRLVRGRRAAGTWVSGRHLWGLAAELPVLTPAEAQAELARRWLAAFGPGTEADFTWWTGWTRTDARKALAAAGAVEVELDEGPGLVLPGDLAETPEPESWAALLPALDPTPMGWQARDWYLPAGHRAALFDRNGNVGPTVWWDGRVVGGWAQRPDGEPVWRLLEDVGAEGRAAIEAEAAGLAAWLGGVRVTPRFRTPLERELSAP</sequence>
<comment type="caution">
    <text evidence="1">The sequence shown here is derived from an EMBL/GenBank/DDBJ whole genome shotgun (WGS) entry which is preliminary data.</text>
</comment>
<dbReference type="InterPro" id="IPR009351">
    <property type="entry name" value="AlkZ-like"/>
</dbReference>